<dbReference type="GO" id="GO:0070006">
    <property type="term" value="F:metalloaminopeptidase activity"/>
    <property type="evidence" value="ECO:0007669"/>
    <property type="project" value="InterPro"/>
</dbReference>
<accession>B6JX42</accession>
<dbReference type="GO" id="GO:0005737">
    <property type="term" value="C:cytoplasm"/>
    <property type="evidence" value="ECO:0007669"/>
    <property type="project" value="UniProtKB-ARBA"/>
</dbReference>
<dbReference type="Gene3D" id="3.40.350.10">
    <property type="entry name" value="Creatinase/prolidase N-terminal domain"/>
    <property type="match status" value="2"/>
</dbReference>
<dbReference type="OrthoDB" id="9995434at2759"/>
<dbReference type="Pfam" id="PF16188">
    <property type="entry name" value="Peptidase_M24_C"/>
    <property type="match status" value="1"/>
</dbReference>
<dbReference type="InterPro" id="IPR033740">
    <property type="entry name" value="Pept_M24B"/>
</dbReference>
<dbReference type="eggNOG" id="KOG2413">
    <property type="taxonomic scope" value="Eukaryota"/>
</dbReference>
<dbReference type="InterPro" id="IPR000994">
    <property type="entry name" value="Pept_M24"/>
</dbReference>
<dbReference type="RefSeq" id="XP_002172236.1">
    <property type="nucleotide sequence ID" value="XM_002172200.2"/>
</dbReference>
<dbReference type="Pfam" id="PF16189">
    <property type="entry name" value="Creatinase_N_2"/>
    <property type="match status" value="1"/>
</dbReference>
<keyword evidence="3" id="KW-0479">Metal-binding</keyword>
<evidence type="ECO:0000256" key="4">
    <source>
        <dbReference type="ARBA" id="ARBA00022801"/>
    </source>
</evidence>
<organism evidence="9 11">
    <name type="scientific">Schizosaccharomyces japonicus (strain yFS275 / FY16936)</name>
    <name type="common">Fission yeast</name>
    <dbReference type="NCBI Taxonomy" id="402676"/>
    <lineage>
        <taxon>Eukaryota</taxon>
        <taxon>Fungi</taxon>
        <taxon>Dikarya</taxon>
        <taxon>Ascomycota</taxon>
        <taxon>Taphrinomycotina</taxon>
        <taxon>Schizosaccharomycetes</taxon>
        <taxon>Schizosaccharomycetales</taxon>
        <taxon>Schizosaccharomycetaceae</taxon>
        <taxon>Schizosaccharomyces</taxon>
    </lineage>
</organism>
<dbReference type="InterPro" id="IPR000587">
    <property type="entry name" value="Creatinase_N"/>
</dbReference>
<evidence type="ECO:0000256" key="3">
    <source>
        <dbReference type="ARBA" id="ARBA00022723"/>
    </source>
</evidence>
<sequence>MTVDTTERLAKLRELMKERNYSYYIVPSEDAHHSEYTCDADARRAFISGFDGSAGIAVIGMNSAAMFTDGRYFNQAGQQLDHNWTLMKVGLPGVPTWKNYCLKQAEPKSVIGIDSSLITFAEASSFRVALKAKDITLRGDHDNLVDKVWGSERPALPNGKMLVLGTEFAGACVSAKLDDVRKALEKNSLDAFAVTMLDEIAWVFNVRGSDVAYNPVFFAYALISKESAVLYLDEQKLTDEVRKHLEKYVSIKPYYAIFEDAKTISFSKVGVSDQASWCVATAFGENKITTIQSPIAIAKGVKNDVELHGMQRCHVRDGAALVEYFAWLDDYLAAGNEINEFDAATKLEGFRSKQEHFMGLSFETISSSGPNGAIIHYSPPSVGSAKLDPKKMYLCDSGGQYLDGTTDVTRTWHFTEPTAFEKRAATLVLKGQIDVVTSVFPKGTTGLQLDVLARQHLWKCGLDYLHGTGHGVGHFLNVHELPVGIGNRSVFNLPLKPGMVTSNEPGFYKDGSFGFRVENCVFVKEVETEFHFAGREYYGFKDLTMAPHCRKLIDTSLLSDEERYYIDQYHATVRKTLSPLLSERAKKWLETATEPL</sequence>
<dbReference type="Pfam" id="PF00557">
    <property type="entry name" value="Peptidase_M24"/>
    <property type="match status" value="1"/>
</dbReference>
<reference evidence="9 11" key="1">
    <citation type="journal article" date="2011" name="Science">
        <title>Comparative functional genomics of the fission yeasts.</title>
        <authorList>
            <person name="Rhind N."/>
            <person name="Chen Z."/>
            <person name="Yassour M."/>
            <person name="Thompson D.A."/>
            <person name="Haas B.J."/>
            <person name="Habib N."/>
            <person name="Wapinski I."/>
            <person name="Roy S."/>
            <person name="Lin M.F."/>
            <person name="Heiman D.I."/>
            <person name="Young S.K."/>
            <person name="Furuya K."/>
            <person name="Guo Y."/>
            <person name="Pidoux A."/>
            <person name="Chen H.M."/>
            <person name="Robbertse B."/>
            <person name="Goldberg J.M."/>
            <person name="Aoki K."/>
            <person name="Bayne E.H."/>
            <person name="Berlin A.M."/>
            <person name="Desjardins C.A."/>
            <person name="Dobbs E."/>
            <person name="Dukaj L."/>
            <person name="Fan L."/>
            <person name="FitzGerald M.G."/>
            <person name="French C."/>
            <person name="Gujja S."/>
            <person name="Hansen K."/>
            <person name="Keifenheim D."/>
            <person name="Levin J.Z."/>
            <person name="Mosher R.A."/>
            <person name="Mueller C.A."/>
            <person name="Pfiffner J."/>
            <person name="Priest M."/>
            <person name="Russ C."/>
            <person name="Smialowska A."/>
            <person name="Swoboda P."/>
            <person name="Sykes S.M."/>
            <person name="Vaughn M."/>
            <person name="Vengrova S."/>
            <person name="Yoder R."/>
            <person name="Zeng Q."/>
            <person name="Allshire R."/>
            <person name="Baulcombe D."/>
            <person name="Birren B.W."/>
            <person name="Brown W."/>
            <person name="Ekwall K."/>
            <person name="Kellis M."/>
            <person name="Leatherwood J."/>
            <person name="Levin H."/>
            <person name="Margalit H."/>
            <person name="Martienssen R."/>
            <person name="Nieduszynski C.A."/>
            <person name="Spatafora J.W."/>
            <person name="Friedman N."/>
            <person name="Dalgaard J.Z."/>
            <person name="Baumann P."/>
            <person name="Niki H."/>
            <person name="Regev A."/>
            <person name="Nusbaum C."/>
        </authorList>
    </citation>
    <scope>NUCLEOTIDE SEQUENCE [LARGE SCALE GENOMIC DNA]</scope>
    <source>
        <strain evidence="11">yFS275 / FY16936</strain>
    </source>
</reference>
<evidence type="ECO:0000259" key="6">
    <source>
        <dbReference type="Pfam" id="PF00557"/>
    </source>
</evidence>
<dbReference type="HOGENOM" id="CLU_011781_2_3_1"/>
<protein>
    <submittedName>
        <fullName evidence="9">Aminopeptidase</fullName>
    </submittedName>
</protein>
<keyword evidence="9" id="KW-0645">Protease</keyword>
<dbReference type="InterPro" id="IPR029149">
    <property type="entry name" value="Creatin/AminoP/Spt16_N"/>
</dbReference>
<proteinExistence type="inferred from homology"/>
<dbReference type="SUPFAM" id="SSF53092">
    <property type="entry name" value="Creatinase/prolidase N-terminal domain"/>
    <property type="match status" value="1"/>
</dbReference>
<dbReference type="Pfam" id="PF01321">
    <property type="entry name" value="Creatinase_N"/>
    <property type="match status" value="1"/>
</dbReference>
<dbReference type="EMBL" id="KE651166">
    <property type="protein sequence ID" value="EEB05943.1"/>
    <property type="molecule type" value="Genomic_DNA"/>
</dbReference>
<keyword evidence="4" id="KW-0378">Hydrolase</keyword>
<dbReference type="STRING" id="402676.B6JX42"/>
<evidence type="ECO:0000313" key="11">
    <source>
        <dbReference type="Proteomes" id="UP000001744"/>
    </source>
</evidence>
<evidence type="ECO:0000259" key="8">
    <source>
        <dbReference type="Pfam" id="PF16188"/>
    </source>
</evidence>
<dbReference type="JaponicusDB" id="SJAG_00969">
    <property type="gene designation" value="fra1"/>
</dbReference>
<dbReference type="Gene3D" id="3.90.230.10">
    <property type="entry name" value="Creatinase/methionine aminopeptidase superfamily"/>
    <property type="match status" value="1"/>
</dbReference>
<gene>
    <name evidence="10" type="primary">fra1</name>
    <name evidence="9" type="ORF">SJAG_00969</name>
</gene>
<feature type="domain" description="Peptidase M24" evidence="6">
    <location>
        <begin position="309"/>
        <end position="525"/>
    </location>
</feature>
<keyword evidence="5" id="KW-0464">Manganese</keyword>
<dbReference type="InterPro" id="IPR050422">
    <property type="entry name" value="X-Pro_aminopeptidase_P"/>
</dbReference>
<dbReference type="GO" id="GO:0046872">
    <property type="term" value="F:metal ion binding"/>
    <property type="evidence" value="ECO:0007669"/>
    <property type="project" value="UniProtKB-KW"/>
</dbReference>
<dbReference type="SUPFAM" id="SSF55920">
    <property type="entry name" value="Creatinase/aminopeptidase"/>
    <property type="match status" value="1"/>
</dbReference>
<dbReference type="FunFam" id="3.40.350.10:FF:000003">
    <property type="entry name" value="Xaa-pro aminopeptidase P"/>
    <property type="match status" value="1"/>
</dbReference>
<dbReference type="GeneID" id="7050840"/>
<dbReference type="OMA" id="EPGMILS"/>
<evidence type="ECO:0000313" key="10">
    <source>
        <dbReference type="JaponicusDB" id="SJAG_00969"/>
    </source>
</evidence>
<feature type="domain" description="Peptidase M24 C-terminal" evidence="8">
    <location>
        <begin position="536"/>
        <end position="596"/>
    </location>
</feature>
<dbReference type="VEuPathDB" id="FungiDB:SJAG_00969"/>
<dbReference type="Proteomes" id="UP000001744">
    <property type="component" value="Unassembled WGS sequence"/>
</dbReference>
<evidence type="ECO:0000259" key="7">
    <source>
        <dbReference type="Pfam" id="PF01321"/>
    </source>
</evidence>
<dbReference type="AlphaFoldDB" id="B6JX42"/>
<dbReference type="CDD" id="cd01085">
    <property type="entry name" value="APP"/>
    <property type="match status" value="1"/>
</dbReference>
<dbReference type="PANTHER" id="PTHR43763:SF6">
    <property type="entry name" value="XAA-PRO AMINOPEPTIDASE 1"/>
    <property type="match status" value="1"/>
</dbReference>
<keyword evidence="11" id="KW-1185">Reference proteome</keyword>
<dbReference type="FunFam" id="3.90.230.10:FF:000007">
    <property type="entry name" value="Xaa-Pro aminopeptidase P"/>
    <property type="match status" value="1"/>
</dbReference>
<feature type="domain" description="Creatinase N-terminal" evidence="7">
    <location>
        <begin position="8"/>
        <end position="132"/>
    </location>
</feature>
<dbReference type="PANTHER" id="PTHR43763">
    <property type="entry name" value="XAA-PRO AMINOPEPTIDASE 1"/>
    <property type="match status" value="1"/>
</dbReference>
<keyword evidence="9" id="KW-0031">Aminopeptidase</keyword>
<dbReference type="MEROPS" id="M24.009"/>
<evidence type="ECO:0000256" key="5">
    <source>
        <dbReference type="ARBA" id="ARBA00023211"/>
    </source>
</evidence>
<evidence type="ECO:0000313" key="9">
    <source>
        <dbReference type="EMBL" id="EEB05943.1"/>
    </source>
</evidence>
<evidence type="ECO:0000256" key="2">
    <source>
        <dbReference type="ARBA" id="ARBA00008766"/>
    </source>
</evidence>
<dbReference type="InterPro" id="IPR036005">
    <property type="entry name" value="Creatinase/aminopeptidase-like"/>
</dbReference>
<name>B6JX42_SCHJY</name>
<evidence type="ECO:0000256" key="1">
    <source>
        <dbReference type="ARBA" id="ARBA00001936"/>
    </source>
</evidence>
<dbReference type="InterPro" id="IPR032416">
    <property type="entry name" value="Peptidase_M24_C"/>
</dbReference>
<comment type="cofactor">
    <cofactor evidence="1">
        <name>Mn(2+)</name>
        <dbReference type="ChEBI" id="CHEBI:29035"/>
    </cofactor>
</comment>
<comment type="similarity">
    <text evidence="2">Belongs to the peptidase M24B family.</text>
</comment>